<sequence length="105" mass="10861">TPIGSPLGGGVSAQWGPRSAITLGGVAAVLIACLATFWARRHWQVDLAYSSTRPFLSTVGPRERASLSHPGPVAGEQIEGAGAELVAEAEARGEQDDDGEARPAR</sequence>
<keyword evidence="2" id="KW-0812">Transmembrane</keyword>
<comment type="caution">
    <text evidence="3">The sequence shown here is derived from an EMBL/GenBank/DDBJ whole genome shotgun (WGS) entry which is preliminary data.</text>
</comment>
<organism evidence="3">
    <name type="scientific">human gut metagenome</name>
    <dbReference type="NCBI Taxonomy" id="408170"/>
    <lineage>
        <taxon>unclassified sequences</taxon>
        <taxon>metagenomes</taxon>
        <taxon>organismal metagenomes</taxon>
    </lineage>
</organism>
<keyword evidence="2" id="KW-0472">Membrane</keyword>
<dbReference type="AlphaFoldDB" id="W1YKD9"/>
<proteinExistence type="predicted"/>
<evidence type="ECO:0000256" key="2">
    <source>
        <dbReference type="SAM" id="Phobius"/>
    </source>
</evidence>
<feature type="region of interest" description="Disordered" evidence="1">
    <location>
        <begin position="61"/>
        <end position="105"/>
    </location>
</feature>
<keyword evidence="2" id="KW-1133">Transmembrane helix</keyword>
<feature type="transmembrane region" description="Helical" evidence="2">
    <location>
        <begin position="20"/>
        <end position="39"/>
    </location>
</feature>
<gene>
    <name evidence="3" type="ORF">Q604_UNBC03840G0001</name>
</gene>
<protein>
    <submittedName>
        <fullName evidence="3">Major facilitator transporter</fullName>
    </submittedName>
</protein>
<feature type="compositionally biased region" description="Basic and acidic residues" evidence="1">
    <location>
        <begin position="89"/>
        <end position="105"/>
    </location>
</feature>
<feature type="non-terminal residue" evidence="3">
    <location>
        <position position="1"/>
    </location>
</feature>
<reference evidence="3" key="1">
    <citation type="submission" date="2013-12" db="EMBL/GenBank/DDBJ databases">
        <title>A Varibaculum cambriense genome reconstructed from a premature infant gut community with otherwise low bacterial novelty that shifts toward anaerobic metabolism during the third week of life.</title>
        <authorList>
            <person name="Brown C.T."/>
            <person name="Sharon I."/>
            <person name="Thomas B.C."/>
            <person name="Castelle C.J."/>
            <person name="Morowitz M.J."/>
            <person name="Banfield J.F."/>
        </authorList>
    </citation>
    <scope>NUCLEOTIDE SEQUENCE</scope>
</reference>
<accession>W1YKD9</accession>
<evidence type="ECO:0000313" key="3">
    <source>
        <dbReference type="EMBL" id="ETJ42195.1"/>
    </source>
</evidence>
<feature type="compositionally biased region" description="Low complexity" evidence="1">
    <location>
        <begin position="79"/>
        <end position="88"/>
    </location>
</feature>
<dbReference type="EMBL" id="AZMM01003840">
    <property type="protein sequence ID" value="ETJ42195.1"/>
    <property type="molecule type" value="Genomic_DNA"/>
</dbReference>
<evidence type="ECO:0000256" key="1">
    <source>
        <dbReference type="SAM" id="MobiDB-lite"/>
    </source>
</evidence>
<name>W1YKD9_9ZZZZ</name>